<proteinExistence type="inferred from homology"/>
<dbReference type="Gene3D" id="3.30.370.10">
    <property type="entry name" value="Barstar-like"/>
    <property type="match status" value="1"/>
</dbReference>
<name>A0A1I5WC43_9BACT</name>
<dbReference type="EMBL" id="FOXH01000011">
    <property type="protein sequence ID" value="SFQ17245.1"/>
    <property type="molecule type" value="Genomic_DNA"/>
</dbReference>
<keyword evidence="4" id="KW-1185">Reference proteome</keyword>
<comment type="similarity">
    <text evidence="1">Belongs to the barstar family.</text>
</comment>
<dbReference type="InterPro" id="IPR035905">
    <property type="entry name" value="Barstar-like_sf"/>
</dbReference>
<reference evidence="3 4" key="1">
    <citation type="submission" date="2016-10" db="EMBL/GenBank/DDBJ databases">
        <authorList>
            <person name="de Groot N.N."/>
        </authorList>
    </citation>
    <scope>NUCLEOTIDE SEQUENCE [LARGE SCALE GENOMIC DNA]</scope>
    <source>
        <strain evidence="4">E92,LMG 26720,CCM 7988</strain>
    </source>
</reference>
<dbReference type="Pfam" id="PF01337">
    <property type="entry name" value="Barstar"/>
    <property type="match status" value="1"/>
</dbReference>
<gene>
    <name evidence="3" type="ORF">SAMN04515674_111103</name>
</gene>
<evidence type="ECO:0000313" key="4">
    <source>
        <dbReference type="Proteomes" id="UP000199306"/>
    </source>
</evidence>
<evidence type="ECO:0000259" key="2">
    <source>
        <dbReference type="Pfam" id="PF01337"/>
    </source>
</evidence>
<protein>
    <submittedName>
        <fullName evidence="3">Barstar (Barnase inhibitor)</fullName>
    </submittedName>
</protein>
<accession>A0A1I5WC43</accession>
<dbReference type="OrthoDB" id="7575400at2"/>
<dbReference type="InterPro" id="IPR000468">
    <property type="entry name" value="Barstar"/>
</dbReference>
<organism evidence="3 4">
    <name type="scientific">Pseudarcicella hirudinis</name>
    <dbReference type="NCBI Taxonomy" id="1079859"/>
    <lineage>
        <taxon>Bacteria</taxon>
        <taxon>Pseudomonadati</taxon>
        <taxon>Bacteroidota</taxon>
        <taxon>Cytophagia</taxon>
        <taxon>Cytophagales</taxon>
        <taxon>Flectobacillaceae</taxon>
        <taxon>Pseudarcicella</taxon>
    </lineage>
</organism>
<sequence>MANYTILKAIFQNDSIPDTLIASIDGEKVQDLSQFYETLGKIFKFPDYAENNLDSFDELINDLEWLNEEEILIILKNYDLLLSEESLETKEVILSIFDDAAEEWKHRDDVQKNIKILIEPSEEAIEDLSEIGIEFEEQ</sequence>
<dbReference type="STRING" id="1079859.SAMN04515674_111103"/>
<feature type="domain" description="Barstar (barnase inhibitor)" evidence="2">
    <location>
        <begin position="22"/>
        <end position="109"/>
    </location>
</feature>
<evidence type="ECO:0000313" key="3">
    <source>
        <dbReference type="EMBL" id="SFQ17245.1"/>
    </source>
</evidence>
<dbReference type="Proteomes" id="UP000199306">
    <property type="component" value="Unassembled WGS sequence"/>
</dbReference>
<dbReference type="SUPFAM" id="SSF52038">
    <property type="entry name" value="Barstar-related"/>
    <property type="match status" value="1"/>
</dbReference>
<evidence type="ECO:0000256" key="1">
    <source>
        <dbReference type="ARBA" id="ARBA00006845"/>
    </source>
</evidence>
<dbReference type="RefSeq" id="WP_092018486.1">
    <property type="nucleotide sequence ID" value="NZ_FOXH01000011.1"/>
</dbReference>
<dbReference type="AlphaFoldDB" id="A0A1I5WC43"/>